<dbReference type="EMBL" id="JBHSHB010000008">
    <property type="protein sequence ID" value="MFC4689857.1"/>
    <property type="molecule type" value="Genomic_DNA"/>
</dbReference>
<keyword evidence="5 8" id="KW-0028">Amino-acid biosynthesis</keyword>
<dbReference type="InterPro" id="IPR027271">
    <property type="entry name" value="Acetolactate_synth/TF_NikR_C"/>
</dbReference>
<evidence type="ECO:0000313" key="10">
    <source>
        <dbReference type="EMBL" id="MFC4689857.1"/>
    </source>
</evidence>
<dbReference type="Pfam" id="PF10369">
    <property type="entry name" value="ALS_ss_C"/>
    <property type="match status" value="1"/>
</dbReference>
<comment type="subunit">
    <text evidence="4 8">Dimer of large and small chains.</text>
</comment>
<dbReference type="EC" id="2.2.1.6" evidence="8"/>
<dbReference type="PANTHER" id="PTHR30239">
    <property type="entry name" value="ACETOLACTATE SYNTHASE SMALL SUBUNIT"/>
    <property type="match status" value="1"/>
</dbReference>
<dbReference type="CDD" id="cd04878">
    <property type="entry name" value="ACT_AHAS"/>
    <property type="match status" value="1"/>
</dbReference>
<dbReference type="Gene3D" id="3.30.70.1150">
    <property type="entry name" value="ACT-like. Chain A, domain 2"/>
    <property type="match status" value="1"/>
</dbReference>
<feature type="domain" description="ACT" evidence="9">
    <location>
        <begin position="8"/>
        <end position="82"/>
    </location>
</feature>
<evidence type="ECO:0000256" key="2">
    <source>
        <dbReference type="ARBA" id="ARBA00005025"/>
    </source>
</evidence>
<dbReference type="InterPro" id="IPR019455">
    <property type="entry name" value="Acetolactate_synth_ssu_C"/>
</dbReference>
<evidence type="ECO:0000256" key="5">
    <source>
        <dbReference type="ARBA" id="ARBA00022605"/>
    </source>
</evidence>
<protein>
    <recommendedName>
        <fullName evidence="8">Acetolactate synthase small subunit</fullName>
        <shortName evidence="8">AHAS</shortName>
        <shortName evidence="8">ALS</shortName>
        <ecNumber evidence="8">2.2.1.6</ecNumber>
    </recommendedName>
    <alternativeName>
        <fullName evidence="8">Acetohydroxy-acid synthase small subunit</fullName>
    </alternativeName>
</protein>
<dbReference type="PANTHER" id="PTHR30239:SF0">
    <property type="entry name" value="ACETOLACTATE SYNTHASE SMALL SUBUNIT 1, CHLOROPLASTIC"/>
    <property type="match status" value="1"/>
</dbReference>
<dbReference type="NCBIfam" id="TIGR00119">
    <property type="entry name" value="acolac_sm"/>
    <property type="match status" value="1"/>
</dbReference>
<evidence type="ECO:0000256" key="3">
    <source>
        <dbReference type="ARBA" id="ARBA00006341"/>
    </source>
</evidence>
<dbReference type="InterPro" id="IPR054480">
    <property type="entry name" value="AHAS_small-like_ACT"/>
</dbReference>
<name>A0ABV9L8Y8_9FLAO</name>
<sequence length="186" mass="21508">MSEVKTFTVNIYTENNIGLLNRISAIFQRRKINIESLSASESEIDDVFKFIIVVNVTEEQMAKIQGQIERQVEVIKAFYHTDEETIFTESALFKIKSNLLFEEPQIQNIIKESQARIVTVNKDFFVLEKAGRRSEIELVHRELKPFGIMQFTRSGRIAVTKTEMPISTLLQRIEESNEVAFSKDQS</sequence>
<dbReference type="InterPro" id="IPR002912">
    <property type="entry name" value="ACT_dom"/>
</dbReference>
<comment type="similarity">
    <text evidence="3 8">Belongs to the acetolactate synthase small subunit family.</text>
</comment>
<dbReference type="Pfam" id="PF22629">
    <property type="entry name" value="ACT_AHAS_ss"/>
    <property type="match status" value="1"/>
</dbReference>
<comment type="function">
    <text evidence="8">Catalyzes the conversion of 2 pyruvate molecules into acetolactate in the first common step of the biosynthetic pathway of the branched-amino acids such as leucine, isoleucine, and valine.</text>
</comment>
<evidence type="ECO:0000256" key="6">
    <source>
        <dbReference type="ARBA" id="ARBA00023304"/>
    </source>
</evidence>
<dbReference type="InterPro" id="IPR004789">
    <property type="entry name" value="Acetalactate_synth_ssu"/>
</dbReference>
<dbReference type="RefSeq" id="WP_380032622.1">
    <property type="nucleotide sequence ID" value="NZ_JBHSHB010000008.1"/>
</dbReference>
<evidence type="ECO:0000259" key="9">
    <source>
        <dbReference type="PROSITE" id="PS51671"/>
    </source>
</evidence>
<evidence type="ECO:0000256" key="1">
    <source>
        <dbReference type="ARBA" id="ARBA00004974"/>
    </source>
</evidence>
<evidence type="ECO:0000256" key="7">
    <source>
        <dbReference type="ARBA" id="ARBA00048670"/>
    </source>
</evidence>
<keyword evidence="6 8" id="KW-0100">Branched-chain amino acid biosynthesis</keyword>
<gene>
    <name evidence="10" type="primary">ilvN</name>
    <name evidence="10" type="ORF">ACFO5T_05395</name>
</gene>
<dbReference type="PROSITE" id="PS51671">
    <property type="entry name" value="ACT"/>
    <property type="match status" value="1"/>
</dbReference>
<dbReference type="GO" id="GO:0003984">
    <property type="term" value="F:acetolactate synthase activity"/>
    <property type="evidence" value="ECO:0007669"/>
    <property type="project" value="UniProtKB-EC"/>
</dbReference>
<organism evidence="10 11">
    <name type="scientific">Dokdonia genika</name>
    <dbReference type="NCBI Taxonomy" id="308113"/>
    <lineage>
        <taxon>Bacteria</taxon>
        <taxon>Pseudomonadati</taxon>
        <taxon>Bacteroidota</taxon>
        <taxon>Flavobacteriia</taxon>
        <taxon>Flavobacteriales</taxon>
        <taxon>Flavobacteriaceae</taxon>
        <taxon>Dokdonia</taxon>
    </lineage>
</organism>
<keyword evidence="8 10" id="KW-0808">Transferase</keyword>
<comment type="caution">
    <text evidence="10">The sequence shown here is derived from an EMBL/GenBank/DDBJ whole genome shotgun (WGS) entry which is preliminary data.</text>
</comment>
<evidence type="ECO:0000256" key="4">
    <source>
        <dbReference type="ARBA" id="ARBA00011744"/>
    </source>
</evidence>
<dbReference type="SUPFAM" id="SSF55021">
    <property type="entry name" value="ACT-like"/>
    <property type="match status" value="2"/>
</dbReference>
<comment type="pathway">
    <text evidence="1 8">Amino-acid biosynthesis; L-isoleucine biosynthesis; L-isoleucine from 2-oxobutanoate: step 1/4.</text>
</comment>
<dbReference type="Gene3D" id="3.30.70.260">
    <property type="match status" value="1"/>
</dbReference>
<reference evidence="11" key="1">
    <citation type="journal article" date="2019" name="Int. J. Syst. Evol. Microbiol.">
        <title>The Global Catalogue of Microorganisms (GCM) 10K type strain sequencing project: providing services to taxonomists for standard genome sequencing and annotation.</title>
        <authorList>
            <consortium name="The Broad Institute Genomics Platform"/>
            <consortium name="The Broad Institute Genome Sequencing Center for Infectious Disease"/>
            <person name="Wu L."/>
            <person name="Ma J."/>
        </authorList>
    </citation>
    <scope>NUCLEOTIDE SEQUENCE [LARGE SCALE GENOMIC DNA]</scope>
    <source>
        <strain evidence="11">CGMCC 4.7427</strain>
    </source>
</reference>
<accession>A0ABV9L8Y8</accession>
<dbReference type="InterPro" id="IPR039557">
    <property type="entry name" value="AHAS_ACT"/>
</dbReference>
<comment type="catalytic activity">
    <reaction evidence="7 8">
        <text>2 pyruvate + H(+) = (2S)-2-acetolactate + CO2</text>
        <dbReference type="Rhea" id="RHEA:25249"/>
        <dbReference type="ChEBI" id="CHEBI:15361"/>
        <dbReference type="ChEBI" id="CHEBI:15378"/>
        <dbReference type="ChEBI" id="CHEBI:16526"/>
        <dbReference type="ChEBI" id="CHEBI:58476"/>
        <dbReference type="EC" id="2.2.1.6"/>
    </reaction>
</comment>
<keyword evidence="11" id="KW-1185">Reference proteome</keyword>
<evidence type="ECO:0000313" key="11">
    <source>
        <dbReference type="Proteomes" id="UP001595878"/>
    </source>
</evidence>
<dbReference type="Proteomes" id="UP001595878">
    <property type="component" value="Unassembled WGS sequence"/>
</dbReference>
<proteinExistence type="inferred from homology"/>
<comment type="pathway">
    <text evidence="2 8">Amino-acid biosynthesis; L-valine biosynthesis; L-valine from pyruvate: step 1/4.</text>
</comment>
<evidence type="ECO:0000256" key="8">
    <source>
        <dbReference type="RuleBase" id="RU368092"/>
    </source>
</evidence>
<dbReference type="InterPro" id="IPR045865">
    <property type="entry name" value="ACT-like_dom_sf"/>
</dbReference>